<dbReference type="PANTHER" id="PTHR20426:SF0">
    <property type="entry name" value="18S RRNA AMINOCARBOXYPROPYLTRANSFERASE"/>
    <property type="match status" value="1"/>
</dbReference>
<keyword evidence="4 6" id="KW-0808">Transferase</keyword>
<name>A0A8I6RBH7_CIMLE</name>
<dbReference type="GO" id="GO:0106388">
    <property type="term" value="F:rRNA small subunit aminocarboxypropyltransferase activity"/>
    <property type="evidence" value="ECO:0007669"/>
    <property type="project" value="UniProtKB-EC"/>
</dbReference>
<feature type="binding site" evidence="6">
    <location>
        <position position="100"/>
    </location>
    <ligand>
        <name>S-adenosyl-L-methionine</name>
        <dbReference type="ChEBI" id="CHEBI:59789"/>
    </ligand>
</feature>
<dbReference type="KEGG" id="clec:106663013"/>
<dbReference type="EC" id="2.5.1.157" evidence="6"/>
<keyword evidence="2 6" id="KW-0690">Ribosome biogenesis</keyword>
<evidence type="ECO:0000256" key="1">
    <source>
        <dbReference type="ARBA" id="ARBA00022490"/>
    </source>
</evidence>
<evidence type="ECO:0000256" key="7">
    <source>
        <dbReference type="SAM" id="MobiDB-lite"/>
    </source>
</evidence>
<comment type="function">
    <text evidence="6">Aminocarboxypropyltransferase that catalyzes the aminocarboxypropyl transfer on pseudouridine in 18S rRNA. It constitutes the last step in biosynthesis of the hypermodified N1-methyl-N3-(3-amino-3-carboxypropyl) pseudouridine (m1acp3-Psi).</text>
</comment>
<dbReference type="GeneID" id="106663013"/>
<feature type="binding site" evidence="6">
    <location>
        <position position="52"/>
    </location>
    <ligand>
        <name>S-adenosyl-L-methionine</name>
        <dbReference type="ChEBI" id="CHEBI:59789"/>
    </ligand>
</feature>
<comment type="catalytic activity">
    <reaction evidence="6">
        <text>an N(1)-methylpseudouridine in rRNA + S-adenosyl-L-methionine = N(1)-methyl-N(3)-[(3S)-3-amino-3-carboxypropyl]pseudouridine in rRNA + S-methyl-5'-thioadenosine + H(+)</text>
        <dbReference type="Rhea" id="RHEA:63296"/>
        <dbReference type="Rhea" id="RHEA-COMP:11634"/>
        <dbReference type="Rhea" id="RHEA-COMP:16310"/>
        <dbReference type="ChEBI" id="CHEBI:15378"/>
        <dbReference type="ChEBI" id="CHEBI:17509"/>
        <dbReference type="ChEBI" id="CHEBI:59789"/>
        <dbReference type="ChEBI" id="CHEBI:74890"/>
        <dbReference type="ChEBI" id="CHEBI:146234"/>
        <dbReference type="EC" id="2.5.1.157"/>
    </reaction>
</comment>
<dbReference type="AlphaFoldDB" id="A0A8I6RBH7"/>
<proteinExistence type="inferred from homology"/>
<feature type="region of interest" description="Disordered" evidence="7">
    <location>
        <begin position="209"/>
        <end position="263"/>
    </location>
</feature>
<keyword evidence="1" id="KW-0963">Cytoplasm</keyword>
<dbReference type="GO" id="GO:0030490">
    <property type="term" value="P:maturation of SSU-rRNA"/>
    <property type="evidence" value="ECO:0007669"/>
    <property type="project" value="TreeGrafter"/>
</dbReference>
<dbReference type="Proteomes" id="UP000494040">
    <property type="component" value="Unassembled WGS sequence"/>
</dbReference>
<feature type="compositionally biased region" description="Acidic residues" evidence="7">
    <location>
        <begin position="217"/>
        <end position="227"/>
    </location>
</feature>
<dbReference type="GO" id="GO:1904047">
    <property type="term" value="F:S-adenosyl-L-methionine binding"/>
    <property type="evidence" value="ECO:0007669"/>
    <property type="project" value="UniProtKB-UniRule"/>
</dbReference>
<evidence type="ECO:0000256" key="6">
    <source>
        <dbReference type="HAMAP-Rule" id="MF_03146"/>
    </source>
</evidence>
<dbReference type="OMA" id="KCENSAD"/>
<feature type="compositionally biased region" description="Basic and acidic residues" evidence="7">
    <location>
        <begin position="250"/>
        <end position="263"/>
    </location>
</feature>
<dbReference type="PANTHER" id="PTHR20426">
    <property type="entry name" value="RIBOSOME BIOGENESIS PROTEIN TSR3 HOMOLOG"/>
    <property type="match status" value="1"/>
</dbReference>
<accession>A0A8I6RBH7</accession>
<feature type="compositionally biased region" description="Acidic residues" evidence="7">
    <location>
        <begin position="237"/>
        <end position="249"/>
    </location>
</feature>
<reference evidence="10" key="1">
    <citation type="submission" date="2022-01" db="UniProtKB">
        <authorList>
            <consortium name="EnsemblMetazoa"/>
        </authorList>
    </citation>
    <scope>IDENTIFICATION</scope>
</reference>
<protein>
    <recommendedName>
        <fullName evidence="6">18S rRNA aminocarboxypropyltransferase</fullName>
        <ecNumber evidence="6">2.5.1.157</ecNumber>
    </recommendedName>
</protein>
<dbReference type="EnsemblMetazoa" id="XM_014387491.2">
    <property type="protein sequence ID" value="XP_014242977.1"/>
    <property type="gene ID" value="LOC106663013"/>
</dbReference>
<comment type="similarity">
    <text evidence="6">Belongs to the TDD superfamily. TSR3 family.</text>
</comment>
<evidence type="ECO:0000259" key="9">
    <source>
        <dbReference type="Pfam" id="PF04068"/>
    </source>
</evidence>
<evidence type="ECO:0000313" key="11">
    <source>
        <dbReference type="Proteomes" id="UP000494040"/>
    </source>
</evidence>
<evidence type="ECO:0000256" key="2">
    <source>
        <dbReference type="ARBA" id="ARBA00022517"/>
    </source>
</evidence>
<evidence type="ECO:0000313" key="10">
    <source>
        <dbReference type="EnsemblMetazoa" id="XP_014242977.1"/>
    </source>
</evidence>
<dbReference type="GO" id="GO:0000455">
    <property type="term" value="P:enzyme-directed rRNA pseudouridine synthesis"/>
    <property type="evidence" value="ECO:0007669"/>
    <property type="project" value="UniProtKB-UniRule"/>
</dbReference>
<dbReference type="Pfam" id="PF04068">
    <property type="entry name" value="Fer4_RLI"/>
    <property type="match status" value="1"/>
</dbReference>
<dbReference type="InterPro" id="IPR007209">
    <property type="entry name" value="RNaseL-inhib-like_metal-bd_dom"/>
</dbReference>
<dbReference type="OrthoDB" id="10262062at2759"/>
<feature type="binding site" evidence="6">
    <location>
        <position position="123"/>
    </location>
    <ligand>
        <name>S-adenosyl-L-methionine</name>
        <dbReference type="ChEBI" id="CHEBI:59789"/>
    </ligand>
</feature>
<evidence type="ECO:0000256" key="3">
    <source>
        <dbReference type="ARBA" id="ARBA00022552"/>
    </source>
</evidence>
<evidence type="ECO:0000256" key="5">
    <source>
        <dbReference type="ARBA" id="ARBA00022691"/>
    </source>
</evidence>
<feature type="domain" description="16S/18S rRNA aminocarboxypropyltransferase Tsr3 C-terminal" evidence="8">
    <location>
        <begin position="74"/>
        <end position="200"/>
    </location>
</feature>
<evidence type="ECO:0000256" key="4">
    <source>
        <dbReference type="ARBA" id="ARBA00022679"/>
    </source>
</evidence>
<comment type="caution">
    <text evidence="6">Lacks conserved residue(s) required for the propagation of feature annotation.</text>
</comment>
<keyword evidence="11" id="KW-1185">Reference proteome</keyword>
<dbReference type="HAMAP" id="MF_01116">
    <property type="entry name" value="TSR3"/>
    <property type="match status" value="1"/>
</dbReference>
<sequence length="263" mass="30250">MSHKKRFKQGRERKRLDGVYNSFEGMSLNESRVCSFQVAMWDFKHCDPKKCTGKKLERLHLIRTLKIGQKFSGVVLSPIGEKCVSPEDREIVLRGGIAVVDCSWARIEEVPFEKMRTQHPRLLPFLVAANRINYGKPLKLSCVEAIAGLLYITGFKEEAEKYLDKFSWGLHFLELNGELLNKYSECKNSTEVVQVQNAYIEEGIDTRNKRQLSCDQSSEEEDSEDETCERKLNSDGSSDEEEAEDENKIEEESKPEVKEDKTK</sequence>
<dbReference type="RefSeq" id="XP_014242977.1">
    <property type="nucleotide sequence ID" value="XM_014387491.2"/>
</dbReference>
<keyword evidence="3 6" id="KW-0698">rRNA processing</keyword>
<feature type="domain" description="RNase L inhibitor RLI-like possible metal-binding" evidence="9">
    <location>
        <begin position="37"/>
        <end position="70"/>
    </location>
</feature>
<dbReference type="InterPro" id="IPR022968">
    <property type="entry name" value="Tsr3-like"/>
</dbReference>
<keyword evidence="5 6" id="KW-0949">S-adenosyl-L-methionine</keyword>
<dbReference type="Pfam" id="PF04034">
    <property type="entry name" value="Ribo_biogen_C"/>
    <property type="match status" value="1"/>
</dbReference>
<evidence type="ECO:0000259" key="8">
    <source>
        <dbReference type="Pfam" id="PF04034"/>
    </source>
</evidence>
<organism evidence="10 11">
    <name type="scientific">Cimex lectularius</name>
    <name type="common">Bed bug</name>
    <name type="synonym">Acanthia lectularia</name>
    <dbReference type="NCBI Taxonomy" id="79782"/>
    <lineage>
        <taxon>Eukaryota</taxon>
        <taxon>Metazoa</taxon>
        <taxon>Ecdysozoa</taxon>
        <taxon>Arthropoda</taxon>
        <taxon>Hexapoda</taxon>
        <taxon>Insecta</taxon>
        <taxon>Pterygota</taxon>
        <taxon>Neoptera</taxon>
        <taxon>Paraneoptera</taxon>
        <taxon>Hemiptera</taxon>
        <taxon>Heteroptera</taxon>
        <taxon>Panheteroptera</taxon>
        <taxon>Cimicomorpha</taxon>
        <taxon>Cimicidae</taxon>
        <taxon>Cimex</taxon>
    </lineage>
</organism>
<dbReference type="InterPro" id="IPR007177">
    <property type="entry name" value="Tsr3_C"/>
</dbReference>
<dbReference type="NCBIfam" id="NF002621">
    <property type="entry name" value="PRK02287.1"/>
    <property type="match status" value="1"/>
</dbReference>